<sequence>MNVAQAGLLNRTITVRRRVDSPDGAGGYTTTWAAVGMVPGRLSQPTDDQRTTGGQDGSDLTQPVYLAPDADVRRGDELHVDGLVLEVLATFGPSEPVYLRADCRSRQTEGGTPWPAG</sequence>
<gene>
    <name evidence="2" type="ORF">ACFQE5_23140</name>
</gene>
<dbReference type="InterPro" id="IPR008767">
    <property type="entry name" value="Phage_SPP1_head-tail_adaptor"/>
</dbReference>
<dbReference type="Pfam" id="PF05521">
    <property type="entry name" value="Phage_HCP"/>
    <property type="match status" value="1"/>
</dbReference>
<protein>
    <submittedName>
        <fullName evidence="2">Head-tail adaptor protein</fullName>
    </submittedName>
</protein>
<feature type="region of interest" description="Disordered" evidence="1">
    <location>
        <begin position="19"/>
        <end position="63"/>
    </location>
</feature>
<dbReference type="EMBL" id="JBHSQW010000044">
    <property type="protein sequence ID" value="MFC5997112.1"/>
    <property type="molecule type" value="Genomic_DNA"/>
</dbReference>
<keyword evidence="3" id="KW-1185">Reference proteome</keyword>
<reference evidence="3" key="1">
    <citation type="journal article" date="2019" name="Int. J. Syst. Evol. Microbiol.">
        <title>The Global Catalogue of Microorganisms (GCM) 10K type strain sequencing project: providing services to taxonomists for standard genome sequencing and annotation.</title>
        <authorList>
            <consortium name="The Broad Institute Genomics Platform"/>
            <consortium name="The Broad Institute Genome Sequencing Center for Infectious Disease"/>
            <person name="Wu L."/>
            <person name="Ma J."/>
        </authorList>
    </citation>
    <scope>NUCLEOTIDE SEQUENCE [LARGE SCALE GENOMIC DNA]</scope>
    <source>
        <strain evidence="3">CCM 8391</strain>
    </source>
</reference>
<evidence type="ECO:0000313" key="3">
    <source>
        <dbReference type="Proteomes" id="UP001596302"/>
    </source>
</evidence>
<dbReference type="InterPro" id="IPR038666">
    <property type="entry name" value="SSP1_head-tail_sf"/>
</dbReference>
<organism evidence="2 3">
    <name type="scientific">Pseudonocardia hispaniensis</name>
    <dbReference type="NCBI Taxonomy" id="904933"/>
    <lineage>
        <taxon>Bacteria</taxon>
        <taxon>Bacillati</taxon>
        <taxon>Actinomycetota</taxon>
        <taxon>Actinomycetes</taxon>
        <taxon>Pseudonocardiales</taxon>
        <taxon>Pseudonocardiaceae</taxon>
        <taxon>Pseudonocardia</taxon>
    </lineage>
</organism>
<accession>A0ABW1J8W2</accession>
<evidence type="ECO:0000313" key="2">
    <source>
        <dbReference type="EMBL" id="MFC5997112.1"/>
    </source>
</evidence>
<dbReference type="Gene3D" id="2.40.10.270">
    <property type="entry name" value="Bacteriophage SPP1 head-tail adaptor protein"/>
    <property type="match status" value="1"/>
</dbReference>
<name>A0ABW1J8W2_9PSEU</name>
<comment type="caution">
    <text evidence="2">The sequence shown here is derived from an EMBL/GenBank/DDBJ whole genome shotgun (WGS) entry which is preliminary data.</text>
</comment>
<dbReference type="RefSeq" id="WP_379588043.1">
    <property type="nucleotide sequence ID" value="NZ_JBHSQW010000044.1"/>
</dbReference>
<proteinExistence type="predicted"/>
<evidence type="ECO:0000256" key="1">
    <source>
        <dbReference type="SAM" id="MobiDB-lite"/>
    </source>
</evidence>
<dbReference type="Proteomes" id="UP001596302">
    <property type="component" value="Unassembled WGS sequence"/>
</dbReference>